<dbReference type="AlphaFoldDB" id="A0A7J7GSI0"/>
<evidence type="ECO:0000313" key="2">
    <source>
        <dbReference type="Proteomes" id="UP000593564"/>
    </source>
</evidence>
<sequence>MPCPRSLTIRMLKSQIQQNIKLLCWVIIPNLSDGSKGYPRACLASKRYSSIEVLSALLSLEDGKQELNKGKALMDNWGLFRIFQLISCHLMGVLGRISSGVSSSSARQLSCAQRAL</sequence>
<keyword evidence="2" id="KW-1185">Reference proteome</keyword>
<protein>
    <submittedName>
        <fullName evidence="1">Uncharacterized protein</fullName>
    </submittedName>
</protein>
<reference evidence="1 2" key="2">
    <citation type="submission" date="2020-07" db="EMBL/GenBank/DDBJ databases">
        <title>Genome assembly of wild tea tree DASZ reveals pedigree and selection history of tea varieties.</title>
        <authorList>
            <person name="Zhang W."/>
        </authorList>
    </citation>
    <scope>NUCLEOTIDE SEQUENCE [LARGE SCALE GENOMIC DNA]</scope>
    <source>
        <strain evidence="2">cv. G240</strain>
        <tissue evidence="1">Leaf</tissue>
    </source>
</reference>
<dbReference type="EMBL" id="JACBKZ010000009">
    <property type="protein sequence ID" value="KAF5942394.1"/>
    <property type="molecule type" value="Genomic_DNA"/>
</dbReference>
<dbReference type="Proteomes" id="UP000593564">
    <property type="component" value="Unassembled WGS sequence"/>
</dbReference>
<name>A0A7J7GSI0_CAMSI</name>
<reference evidence="2" key="1">
    <citation type="journal article" date="2020" name="Nat. Commun.">
        <title>Genome assembly of wild tea tree DASZ reveals pedigree and selection history of tea varieties.</title>
        <authorList>
            <person name="Zhang W."/>
            <person name="Zhang Y."/>
            <person name="Qiu H."/>
            <person name="Guo Y."/>
            <person name="Wan H."/>
            <person name="Zhang X."/>
            <person name="Scossa F."/>
            <person name="Alseekh S."/>
            <person name="Zhang Q."/>
            <person name="Wang P."/>
            <person name="Xu L."/>
            <person name="Schmidt M.H."/>
            <person name="Jia X."/>
            <person name="Li D."/>
            <person name="Zhu A."/>
            <person name="Guo F."/>
            <person name="Chen W."/>
            <person name="Ni D."/>
            <person name="Usadel B."/>
            <person name="Fernie A.R."/>
            <person name="Wen W."/>
        </authorList>
    </citation>
    <scope>NUCLEOTIDE SEQUENCE [LARGE SCALE GENOMIC DNA]</scope>
    <source>
        <strain evidence="2">cv. G240</strain>
    </source>
</reference>
<proteinExistence type="predicted"/>
<evidence type="ECO:0000313" key="1">
    <source>
        <dbReference type="EMBL" id="KAF5942394.1"/>
    </source>
</evidence>
<comment type="caution">
    <text evidence="1">The sequence shown here is derived from an EMBL/GenBank/DDBJ whole genome shotgun (WGS) entry which is preliminary data.</text>
</comment>
<organism evidence="1 2">
    <name type="scientific">Camellia sinensis</name>
    <name type="common">Tea plant</name>
    <name type="synonym">Thea sinensis</name>
    <dbReference type="NCBI Taxonomy" id="4442"/>
    <lineage>
        <taxon>Eukaryota</taxon>
        <taxon>Viridiplantae</taxon>
        <taxon>Streptophyta</taxon>
        <taxon>Embryophyta</taxon>
        <taxon>Tracheophyta</taxon>
        <taxon>Spermatophyta</taxon>
        <taxon>Magnoliopsida</taxon>
        <taxon>eudicotyledons</taxon>
        <taxon>Gunneridae</taxon>
        <taxon>Pentapetalae</taxon>
        <taxon>asterids</taxon>
        <taxon>Ericales</taxon>
        <taxon>Theaceae</taxon>
        <taxon>Camellia</taxon>
    </lineage>
</organism>
<accession>A0A7J7GSI0</accession>
<gene>
    <name evidence="1" type="ORF">HYC85_020036</name>
</gene>